<keyword evidence="1" id="KW-0732">Signal</keyword>
<accession>E1ZB64</accession>
<keyword evidence="3" id="KW-1185">Reference proteome</keyword>
<dbReference type="Proteomes" id="UP000008141">
    <property type="component" value="Unassembled WGS sequence"/>
</dbReference>
<proteinExistence type="predicted"/>
<protein>
    <submittedName>
        <fullName evidence="2">Uncharacterized protein</fullName>
    </submittedName>
</protein>
<dbReference type="SUPFAM" id="SSF57184">
    <property type="entry name" value="Growth factor receptor domain"/>
    <property type="match status" value="1"/>
</dbReference>
<dbReference type="OrthoDB" id="10437070at2759"/>
<evidence type="ECO:0000313" key="2">
    <source>
        <dbReference type="EMBL" id="EFN56970.1"/>
    </source>
</evidence>
<organism evidence="3">
    <name type="scientific">Chlorella variabilis</name>
    <name type="common">Green alga</name>
    <dbReference type="NCBI Taxonomy" id="554065"/>
    <lineage>
        <taxon>Eukaryota</taxon>
        <taxon>Viridiplantae</taxon>
        <taxon>Chlorophyta</taxon>
        <taxon>core chlorophytes</taxon>
        <taxon>Trebouxiophyceae</taxon>
        <taxon>Chlorellales</taxon>
        <taxon>Chlorellaceae</taxon>
        <taxon>Chlorella clade</taxon>
        <taxon>Chlorella</taxon>
    </lineage>
</organism>
<evidence type="ECO:0000256" key="1">
    <source>
        <dbReference type="SAM" id="SignalP"/>
    </source>
</evidence>
<dbReference type="InterPro" id="IPR009030">
    <property type="entry name" value="Growth_fac_rcpt_cys_sf"/>
</dbReference>
<dbReference type="GeneID" id="17356590"/>
<feature type="signal peptide" evidence="1">
    <location>
        <begin position="1"/>
        <end position="23"/>
    </location>
</feature>
<name>E1ZB64_CHLVA</name>
<dbReference type="AlphaFoldDB" id="E1ZB64"/>
<dbReference type="RefSeq" id="XP_005849072.1">
    <property type="nucleotide sequence ID" value="XM_005849010.1"/>
</dbReference>
<gene>
    <name evidence="2" type="ORF">CHLNCDRAFT_143559</name>
</gene>
<dbReference type="KEGG" id="cvr:CHLNCDRAFT_143559"/>
<feature type="chain" id="PRO_5003156135" evidence="1">
    <location>
        <begin position="24"/>
        <end position="182"/>
    </location>
</feature>
<evidence type="ECO:0000313" key="3">
    <source>
        <dbReference type="Proteomes" id="UP000008141"/>
    </source>
</evidence>
<dbReference type="InParanoid" id="E1ZB64"/>
<reference evidence="2 3" key="1">
    <citation type="journal article" date="2010" name="Plant Cell">
        <title>The Chlorella variabilis NC64A genome reveals adaptation to photosymbiosis, coevolution with viruses, and cryptic sex.</title>
        <authorList>
            <person name="Blanc G."/>
            <person name="Duncan G."/>
            <person name="Agarkova I."/>
            <person name="Borodovsky M."/>
            <person name="Gurnon J."/>
            <person name="Kuo A."/>
            <person name="Lindquist E."/>
            <person name="Lucas S."/>
            <person name="Pangilinan J."/>
            <person name="Polle J."/>
            <person name="Salamov A."/>
            <person name="Terry A."/>
            <person name="Yamada T."/>
            <person name="Dunigan D.D."/>
            <person name="Grigoriev I.V."/>
            <person name="Claverie J.M."/>
            <person name="Van Etten J.L."/>
        </authorList>
    </citation>
    <scope>NUCLEOTIDE SEQUENCE [LARGE SCALE GENOMIC DNA]</scope>
    <source>
        <strain evidence="2 3">NC64A</strain>
    </source>
</reference>
<dbReference type="EMBL" id="GL433840">
    <property type="protein sequence ID" value="EFN56970.1"/>
    <property type="molecule type" value="Genomic_DNA"/>
</dbReference>
<sequence>MRYGLLLPLALALTIVMARPAQGQWADDDVITANVQPCAAKRCLLCNTTANACLNCTNGYGFDRQKLCRKCYDSMCQSCIWPSTCLKCYAYGELAGRPFYPVYKDKAGKCQLCINHPFHKGCKACRSDGLCKACAERYSLQRGRCVACTGKQCLQCPASPGVCTTCAKGFRPVGGVCVAAKA</sequence>